<accession>A0AAV4WYV4</accession>
<gene>
    <name evidence="1" type="ORF">CDAR_289581</name>
</gene>
<comment type="caution">
    <text evidence="1">The sequence shown here is derived from an EMBL/GenBank/DDBJ whole genome shotgun (WGS) entry which is preliminary data.</text>
</comment>
<protein>
    <submittedName>
        <fullName evidence="1">Uncharacterized protein</fullName>
    </submittedName>
</protein>
<evidence type="ECO:0000313" key="1">
    <source>
        <dbReference type="EMBL" id="GIY86895.1"/>
    </source>
</evidence>
<dbReference type="Proteomes" id="UP001054837">
    <property type="component" value="Unassembled WGS sequence"/>
</dbReference>
<name>A0AAV4WYV4_9ARAC</name>
<keyword evidence="2" id="KW-1185">Reference proteome</keyword>
<dbReference type="EMBL" id="BPLQ01015260">
    <property type="protein sequence ID" value="GIY86895.1"/>
    <property type="molecule type" value="Genomic_DNA"/>
</dbReference>
<reference evidence="1 2" key="1">
    <citation type="submission" date="2021-06" db="EMBL/GenBank/DDBJ databases">
        <title>Caerostris darwini draft genome.</title>
        <authorList>
            <person name="Kono N."/>
            <person name="Arakawa K."/>
        </authorList>
    </citation>
    <scope>NUCLEOTIDE SEQUENCE [LARGE SCALE GENOMIC DNA]</scope>
</reference>
<evidence type="ECO:0000313" key="2">
    <source>
        <dbReference type="Proteomes" id="UP001054837"/>
    </source>
</evidence>
<dbReference type="AlphaFoldDB" id="A0AAV4WYV4"/>
<organism evidence="1 2">
    <name type="scientific">Caerostris darwini</name>
    <dbReference type="NCBI Taxonomy" id="1538125"/>
    <lineage>
        <taxon>Eukaryota</taxon>
        <taxon>Metazoa</taxon>
        <taxon>Ecdysozoa</taxon>
        <taxon>Arthropoda</taxon>
        <taxon>Chelicerata</taxon>
        <taxon>Arachnida</taxon>
        <taxon>Araneae</taxon>
        <taxon>Araneomorphae</taxon>
        <taxon>Entelegynae</taxon>
        <taxon>Araneoidea</taxon>
        <taxon>Araneidae</taxon>
        <taxon>Caerostris</taxon>
    </lineage>
</organism>
<proteinExistence type="predicted"/>
<sequence>MACKQRHEAKSYKQQVISGWRLQKRVRLLFNGQKKHQNALKPRLGLIVWNCPERLFGILEEGRYIHSGVSVSNHCEWTWELLLLVEKFNKAVMSINMLSSMYRKKDKEYRNSSNCGDEKNEVQL</sequence>